<comment type="caution">
    <text evidence="2">The sequence shown here is derived from an EMBL/GenBank/DDBJ whole genome shotgun (WGS) entry which is preliminary data.</text>
</comment>
<dbReference type="CDD" id="cd00761">
    <property type="entry name" value="Glyco_tranf_GTA_type"/>
    <property type="match status" value="1"/>
</dbReference>
<evidence type="ECO:0000259" key="1">
    <source>
        <dbReference type="Pfam" id="PF00535"/>
    </source>
</evidence>
<evidence type="ECO:0000313" key="3">
    <source>
        <dbReference type="Proteomes" id="UP001205906"/>
    </source>
</evidence>
<name>A0ABT1C666_9HYPH</name>
<dbReference type="InterPro" id="IPR029044">
    <property type="entry name" value="Nucleotide-diphossugar_trans"/>
</dbReference>
<organism evidence="2 3">
    <name type="scientific">Mesorhizobium liriopis</name>
    <dbReference type="NCBI Taxonomy" id="2953882"/>
    <lineage>
        <taxon>Bacteria</taxon>
        <taxon>Pseudomonadati</taxon>
        <taxon>Pseudomonadota</taxon>
        <taxon>Alphaproteobacteria</taxon>
        <taxon>Hyphomicrobiales</taxon>
        <taxon>Phyllobacteriaceae</taxon>
        <taxon>Mesorhizobium</taxon>
    </lineage>
</organism>
<dbReference type="SUPFAM" id="SSF53448">
    <property type="entry name" value="Nucleotide-diphospho-sugar transferases"/>
    <property type="match status" value="1"/>
</dbReference>
<dbReference type="InterPro" id="IPR001173">
    <property type="entry name" value="Glyco_trans_2-like"/>
</dbReference>
<dbReference type="Proteomes" id="UP001205906">
    <property type="component" value="Unassembled WGS sequence"/>
</dbReference>
<reference evidence="2 3" key="1">
    <citation type="submission" date="2022-06" db="EMBL/GenBank/DDBJ databases">
        <title>Mesorhizobium sp. strain RP14 Genome sequencing and assembly.</title>
        <authorList>
            <person name="Kim I."/>
        </authorList>
    </citation>
    <scope>NUCLEOTIDE SEQUENCE [LARGE SCALE GENOMIC DNA]</scope>
    <source>
        <strain evidence="3">RP14(2022)</strain>
    </source>
</reference>
<keyword evidence="3" id="KW-1185">Reference proteome</keyword>
<evidence type="ECO:0000313" key="2">
    <source>
        <dbReference type="EMBL" id="MCO6050158.1"/>
    </source>
</evidence>
<dbReference type="Gene3D" id="3.90.550.10">
    <property type="entry name" value="Spore Coat Polysaccharide Biosynthesis Protein SpsA, Chain A"/>
    <property type="match status" value="1"/>
</dbReference>
<feature type="domain" description="Glycosyltransferase 2-like" evidence="1">
    <location>
        <begin position="14"/>
        <end position="143"/>
    </location>
</feature>
<dbReference type="RefSeq" id="WP_252818559.1">
    <property type="nucleotide sequence ID" value="NZ_JAMXQS010000005.1"/>
</dbReference>
<sequence length="304" mass="34517">MYEKDIQLGGRSISVITRTLGHEPFLRRCGSSIEAASGGFEITWLIVNDAEVSMDEPLQRFCELTARKGRLRPQLIHSHAGHRALAANEGLKAATGEYIHIHDDDDTIHPDFYRITTETLLRTPKVGAVATRCERILEKPSSHSSGYSAMSRSLHYPEVAAISLASQAVNQTLPPISILFRRKALESVGMFDAELEVFEDYEFLLRFLSQYDIKLLDQVLARFHQREDGSSVHGNSRSTTNFDEENAFFRNTMLRRDIDKGLIGTGWLLAFGELMRGSVKTERILSQFYKSRLTKHIFSKIRRL</sequence>
<dbReference type="EMBL" id="JAMXQS010000005">
    <property type="protein sequence ID" value="MCO6050158.1"/>
    <property type="molecule type" value="Genomic_DNA"/>
</dbReference>
<gene>
    <name evidence="2" type="ORF">NGM99_10190</name>
</gene>
<dbReference type="PANTHER" id="PTHR22916">
    <property type="entry name" value="GLYCOSYLTRANSFERASE"/>
    <property type="match status" value="1"/>
</dbReference>
<proteinExistence type="predicted"/>
<dbReference type="Pfam" id="PF00535">
    <property type="entry name" value="Glycos_transf_2"/>
    <property type="match status" value="1"/>
</dbReference>
<protein>
    <submittedName>
        <fullName evidence="2">Glycosyltransferase family 2 protein</fullName>
    </submittedName>
</protein>
<accession>A0ABT1C666</accession>